<dbReference type="HOGENOM" id="CLU_025443_1_0_9"/>
<reference evidence="2 3" key="1">
    <citation type="journal article" date="2014" name="Genome Announc.">
        <title>Draft genome sequences of the altered schaedler flora, a defined bacterial community from gnotobiotic mice.</title>
        <authorList>
            <person name="Wannemuehler M.J."/>
            <person name="Overstreet A.M."/>
            <person name="Ward D.V."/>
            <person name="Phillips G.J."/>
        </authorList>
    </citation>
    <scope>NUCLEOTIDE SEQUENCE [LARGE SCALE GENOMIC DNA]</scope>
    <source>
        <strain evidence="2 3">ASF492</strain>
    </source>
</reference>
<dbReference type="eggNOG" id="COG1408">
    <property type="taxonomic scope" value="Bacteria"/>
</dbReference>
<dbReference type="AlphaFoldDB" id="N2BHJ2"/>
<evidence type="ECO:0000313" key="3">
    <source>
        <dbReference type="Proteomes" id="UP000012589"/>
    </source>
</evidence>
<sequence length="286" mass="32124">MNVLIGIISVIVVIYLFWQYQELKKFEITHYEMPSNKVLEQLNIVVISDLHSFSYGSENRLLLKAVKDAAPDLILIPGDLIVTGKTEKYDVSLRFLQELCALDVPVLFSSGNHESKAALPQSESFPVYRQYCGQMERTGVITLNNKSHEVTVRSTKVRVSGLELPLTSYKKGRKPYLEEDYLISRLGAPSDEHLQILLAHHPAFARQYARWGADLTVCGHNHGGLVCIPGIGSVISPQFVPFPKYDAGEFTVDGRKIYISRGLGTHTFHVRVFNRAELVVITVKPE</sequence>
<protein>
    <recommendedName>
        <fullName evidence="1">Calcineurin-like phosphoesterase domain-containing protein</fullName>
    </recommendedName>
</protein>
<dbReference type="GO" id="GO:0016787">
    <property type="term" value="F:hydrolase activity"/>
    <property type="evidence" value="ECO:0007669"/>
    <property type="project" value="InterPro"/>
</dbReference>
<gene>
    <name evidence="2" type="ORF">C823_00282</name>
</gene>
<dbReference type="EMBL" id="AQFT01000009">
    <property type="protein sequence ID" value="EMZ37958.1"/>
    <property type="molecule type" value="Genomic_DNA"/>
</dbReference>
<dbReference type="Pfam" id="PF00149">
    <property type="entry name" value="Metallophos"/>
    <property type="match status" value="1"/>
</dbReference>
<dbReference type="Gene3D" id="3.60.21.10">
    <property type="match status" value="1"/>
</dbReference>
<dbReference type="PANTHER" id="PTHR31302:SF0">
    <property type="entry name" value="TRANSMEMBRANE PROTEIN WITH METALLOPHOSPHOESTERASE DOMAIN"/>
    <property type="match status" value="1"/>
</dbReference>
<organism evidence="2 3">
    <name type="scientific">Eubacterium plexicaudatum ASF492</name>
    <dbReference type="NCBI Taxonomy" id="1235802"/>
    <lineage>
        <taxon>Bacteria</taxon>
        <taxon>Bacillati</taxon>
        <taxon>Bacillota</taxon>
        <taxon>Clostridia</taxon>
        <taxon>Eubacteriales</taxon>
        <taxon>Eubacteriaceae</taxon>
        <taxon>Eubacterium</taxon>
    </lineage>
</organism>
<dbReference type="Proteomes" id="UP000012589">
    <property type="component" value="Unassembled WGS sequence"/>
</dbReference>
<dbReference type="InterPro" id="IPR051158">
    <property type="entry name" value="Metallophosphoesterase_sf"/>
</dbReference>
<dbReference type="SUPFAM" id="SSF56300">
    <property type="entry name" value="Metallo-dependent phosphatases"/>
    <property type="match status" value="1"/>
</dbReference>
<dbReference type="OrthoDB" id="9780884at2"/>
<evidence type="ECO:0000259" key="1">
    <source>
        <dbReference type="Pfam" id="PF00149"/>
    </source>
</evidence>
<keyword evidence="3" id="KW-1185">Reference proteome</keyword>
<dbReference type="InterPro" id="IPR004843">
    <property type="entry name" value="Calcineurin-like_PHP"/>
</dbReference>
<name>N2BHJ2_9FIRM</name>
<feature type="domain" description="Calcineurin-like phosphoesterase" evidence="1">
    <location>
        <begin position="43"/>
        <end position="223"/>
    </location>
</feature>
<dbReference type="PATRIC" id="fig|1235802.3.peg.295"/>
<dbReference type="STRING" id="1235802.C823_00282"/>
<accession>N2BHJ2</accession>
<proteinExistence type="predicted"/>
<evidence type="ECO:0000313" key="2">
    <source>
        <dbReference type="EMBL" id="EMZ37958.1"/>
    </source>
</evidence>
<dbReference type="InterPro" id="IPR029052">
    <property type="entry name" value="Metallo-depent_PP-like"/>
</dbReference>
<comment type="caution">
    <text evidence="2">The sequence shown here is derived from an EMBL/GenBank/DDBJ whole genome shotgun (WGS) entry which is preliminary data.</text>
</comment>
<dbReference type="PANTHER" id="PTHR31302">
    <property type="entry name" value="TRANSMEMBRANE PROTEIN WITH METALLOPHOSPHOESTERASE DOMAIN-RELATED"/>
    <property type="match status" value="1"/>
</dbReference>